<dbReference type="PROSITE" id="PS50977">
    <property type="entry name" value="HTH_TETR_2"/>
    <property type="match status" value="1"/>
</dbReference>
<dbReference type="Pfam" id="PF00440">
    <property type="entry name" value="TetR_N"/>
    <property type="match status" value="1"/>
</dbReference>
<evidence type="ECO:0000313" key="7">
    <source>
        <dbReference type="Proteomes" id="UP000198356"/>
    </source>
</evidence>
<dbReference type="InterPro" id="IPR036271">
    <property type="entry name" value="Tet_transcr_reg_TetR-rel_C_sf"/>
</dbReference>
<dbReference type="PANTHER" id="PTHR47506">
    <property type="entry name" value="TRANSCRIPTIONAL REGULATORY PROTEIN"/>
    <property type="match status" value="1"/>
</dbReference>
<dbReference type="Gene3D" id="1.10.357.10">
    <property type="entry name" value="Tetracycline Repressor, domain 2"/>
    <property type="match status" value="1"/>
</dbReference>
<keyword evidence="3" id="KW-0804">Transcription</keyword>
<dbReference type="PRINTS" id="PR00455">
    <property type="entry name" value="HTHTETR"/>
</dbReference>
<evidence type="ECO:0000259" key="5">
    <source>
        <dbReference type="PROSITE" id="PS50977"/>
    </source>
</evidence>
<dbReference type="EMBL" id="FZOU01000001">
    <property type="protein sequence ID" value="SNS24925.1"/>
    <property type="molecule type" value="Genomic_DNA"/>
</dbReference>
<evidence type="ECO:0000256" key="3">
    <source>
        <dbReference type="ARBA" id="ARBA00023163"/>
    </source>
</evidence>
<sequence>MQEKTADRILQIAKTLIIDRGYSAFSYADIAEAVQIRKASIHHHFPTKADLVVAVLKAHREGLLQGTQQLTENVAEPLARLHAYVQYWEGCIRDKTQPFCIAALLAAELPSLPEEVRAEVRLYFTTLGEWLRQTLEEGAGSRTLKLQRSPEDEAQSLMASIHGAMLSARALGSCDVFQAVTANALQRISD</sequence>
<feature type="domain" description="HTH tetR-type" evidence="5">
    <location>
        <begin position="3"/>
        <end position="63"/>
    </location>
</feature>
<evidence type="ECO:0000256" key="4">
    <source>
        <dbReference type="PROSITE-ProRule" id="PRU00335"/>
    </source>
</evidence>
<dbReference type="InterPro" id="IPR009057">
    <property type="entry name" value="Homeodomain-like_sf"/>
</dbReference>
<evidence type="ECO:0000256" key="2">
    <source>
        <dbReference type="ARBA" id="ARBA00023125"/>
    </source>
</evidence>
<dbReference type="InterPro" id="IPR011075">
    <property type="entry name" value="TetR_C"/>
</dbReference>
<dbReference type="SUPFAM" id="SSF48498">
    <property type="entry name" value="Tetracyclin repressor-like, C-terminal domain"/>
    <property type="match status" value="1"/>
</dbReference>
<keyword evidence="2 4" id="KW-0238">DNA-binding</keyword>
<organism evidence="6 7">
    <name type="scientific">Granulicella rosea</name>
    <dbReference type="NCBI Taxonomy" id="474952"/>
    <lineage>
        <taxon>Bacteria</taxon>
        <taxon>Pseudomonadati</taxon>
        <taxon>Acidobacteriota</taxon>
        <taxon>Terriglobia</taxon>
        <taxon>Terriglobales</taxon>
        <taxon>Acidobacteriaceae</taxon>
        <taxon>Granulicella</taxon>
    </lineage>
</organism>
<dbReference type="Proteomes" id="UP000198356">
    <property type="component" value="Unassembled WGS sequence"/>
</dbReference>
<dbReference type="OrthoDB" id="9809772at2"/>
<feature type="DNA-binding region" description="H-T-H motif" evidence="4">
    <location>
        <begin position="26"/>
        <end position="45"/>
    </location>
</feature>
<keyword evidence="7" id="KW-1185">Reference proteome</keyword>
<evidence type="ECO:0000313" key="6">
    <source>
        <dbReference type="EMBL" id="SNS24925.1"/>
    </source>
</evidence>
<protein>
    <submittedName>
        <fullName evidence="6">Transcriptional regulator, TetR family</fullName>
    </submittedName>
</protein>
<dbReference type="SUPFAM" id="SSF46689">
    <property type="entry name" value="Homeodomain-like"/>
    <property type="match status" value="1"/>
</dbReference>
<accession>A0A239CXF9</accession>
<keyword evidence="1" id="KW-0805">Transcription regulation</keyword>
<proteinExistence type="predicted"/>
<dbReference type="InterPro" id="IPR001647">
    <property type="entry name" value="HTH_TetR"/>
</dbReference>
<dbReference type="GO" id="GO:0003677">
    <property type="term" value="F:DNA binding"/>
    <property type="evidence" value="ECO:0007669"/>
    <property type="project" value="UniProtKB-UniRule"/>
</dbReference>
<dbReference type="AlphaFoldDB" id="A0A239CXF9"/>
<gene>
    <name evidence="6" type="ORF">SAMN05421770_101179</name>
</gene>
<evidence type="ECO:0000256" key="1">
    <source>
        <dbReference type="ARBA" id="ARBA00023015"/>
    </source>
</evidence>
<name>A0A239CXF9_9BACT</name>
<reference evidence="6 7" key="1">
    <citation type="submission" date="2017-06" db="EMBL/GenBank/DDBJ databases">
        <authorList>
            <person name="Kim H.J."/>
            <person name="Triplett B.A."/>
        </authorList>
    </citation>
    <scope>NUCLEOTIDE SEQUENCE [LARGE SCALE GENOMIC DNA]</scope>
    <source>
        <strain evidence="6 7">DSM 18704</strain>
    </source>
</reference>
<dbReference type="RefSeq" id="WP_089407456.1">
    <property type="nucleotide sequence ID" value="NZ_FZOU01000001.1"/>
</dbReference>
<dbReference type="Pfam" id="PF16925">
    <property type="entry name" value="TetR_C_13"/>
    <property type="match status" value="1"/>
</dbReference>
<dbReference type="PANTHER" id="PTHR47506:SF6">
    <property type="entry name" value="HTH-TYPE TRANSCRIPTIONAL REPRESSOR NEMR"/>
    <property type="match status" value="1"/>
</dbReference>